<reference evidence="3 4" key="1">
    <citation type="submission" date="2016-10" db="EMBL/GenBank/DDBJ databases">
        <authorList>
            <person name="de Groot N.N."/>
        </authorList>
    </citation>
    <scope>NUCLEOTIDE SEQUENCE [LARGE SCALE GENOMIC DNA]</scope>
    <source>
        <strain evidence="3 4">DSM 27630</strain>
    </source>
</reference>
<gene>
    <name evidence="3" type="ORF">SAMN04489868_12414</name>
</gene>
<evidence type="ECO:0000256" key="2">
    <source>
        <dbReference type="SAM" id="Phobius"/>
    </source>
</evidence>
<dbReference type="AlphaFoldDB" id="A0A1I3CW60"/>
<accession>A0A1I3CW60</accession>
<keyword evidence="2" id="KW-0812">Transmembrane</keyword>
<keyword evidence="4" id="KW-1185">Reference proteome</keyword>
<dbReference type="Proteomes" id="UP000198668">
    <property type="component" value="Unassembled WGS sequence"/>
</dbReference>
<sequence>MNEEGGIFPSMIVFISLTLLVVFGTVSIYRSQMYQLRLTKQAYLANSMLVLTEDALEKQLESGKTVKEAKANFEKGVVSIHKISEDTYQLQATEANGFTKKKTVECSASLQKETPEQNEMTNKSVKDQQEQIIESEPMNKIDGEKNESAQENIKEETIEIEHPNEEKEPAEENNR</sequence>
<feature type="transmembrane region" description="Helical" evidence="2">
    <location>
        <begin position="6"/>
        <end position="29"/>
    </location>
</feature>
<dbReference type="OrthoDB" id="2156781at2"/>
<keyword evidence="2" id="KW-0472">Membrane</keyword>
<protein>
    <submittedName>
        <fullName evidence="3">Uncharacterized protein</fullName>
    </submittedName>
</protein>
<evidence type="ECO:0000313" key="4">
    <source>
        <dbReference type="Proteomes" id="UP000198668"/>
    </source>
</evidence>
<evidence type="ECO:0000313" key="3">
    <source>
        <dbReference type="EMBL" id="SFH78673.1"/>
    </source>
</evidence>
<dbReference type="EMBL" id="FOQE01000024">
    <property type="protein sequence ID" value="SFH78673.1"/>
    <property type="molecule type" value="Genomic_DNA"/>
</dbReference>
<evidence type="ECO:0000256" key="1">
    <source>
        <dbReference type="SAM" id="MobiDB-lite"/>
    </source>
</evidence>
<dbReference type="RefSeq" id="WP_092092827.1">
    <property type="nucleotide sequence ID" value="NZ_FOQE01000024.1"/>
</dbReference>
<name>A0A1I3CW60_9LACT</name>
<feature type="compositionally biased region" description="Basic and acidic residues" evidence="1">
    <location>
        <begin position="137"/>
        <end position="175"/>
    </location>
</feature>
<organism evidence="3 4">
    <name type="scientific">Pisciglobus halotolerans</name>
    <dbReference type="NCBI Taxonomy" id="745365"/>
    <lineage>
        <taxon>Bacteria</taxon>
        <taxon>Bacillati</taxon>
        <taxon>Bacillota</taxon>
        <taxon>Bacilli</taxon>
        <taxon>Lactobacillales</taxon>
        <taxon>Carnobacteriaceae</taxon>
    </lineage>
</organism>
<feature type="region of interest" description="Disordered" evidence="1">
    <location>
        <begin position="111"/>
        <end position="175"/>
    </location>
</feature>
<feature type="compositionally biased region" description="Polar residues" evidence="1">
    <location>
        <begin position="111"/>
        <end position="123"/>
    </location>
</feature>
<proteinExistence type="predicted"/>
<keyword evidence="2" id="KW-1133">Transmembrane helix</keyword>